<proteinExistence type="predicted"/>
<dbReference type="WBParaSite" id="SSTP_0000001400.1">
    <property type="protein sequence ID" value="SSTP_0000001400.1"/>
    <property type="gene ID" value="SSTP_0000001400"/>
</dbReference>
<name>A0A0K0DRZ5_STRER</name>
<organism evidence="1">
    <name type="scientific">Strongyloides stercoralis</name>
    <name type="common">Threadworm</name>
    <dbReference type="NCBI Taxonomy" id="6248"/>
    <lineage>
        <taxon>Eukaryota</taxon>
        <taxon>Metazoa</taxon>
        <taxon>Ecdysozoa</taxon>
        <taxon>Nematoda</taxon>
        <taxon>Chromadorea</taxon>
        <taxon>Rhabditida</taxon>
        <taxon>Tylenchina</taxon>
        <taxon>Panagrolaimomorpha</taxon>
        <taxon>Strongyloidoidea</taxon>
        <taxon>Strongyloididae</taxon>
        <taxon>Strongyloides</taxon>
    </lineage>
</organism>
<dbReference type="AlphaFoldDB" id="A0A0K0DRZ5"/>
<evidence type="ECO:0000313" key="1">
    <source>
        <dbReference type="WBParaSite" id="SSTP_0000001400.1"/>
    </source>
</evidence>
<reference evidence="1" key="1">
    <citation type="submission" date="2015-08" db="UniProtKB">
        <authorList>
            <consortium name="WormBaseParasite"/>
        </authorList>
    </citation>
    <scope>IDENTIFICATION</scope>
</reference>
<sequence length="82" mass="9424">MFKLYIGGSCKKVKNLLEKLKQFDMRANYDKTNIGGTKIKFIGYSLKKVVNLLKFKLSKIDKTSEYLNAIALVENAMLYPQN</sequence>
<protein>
    <submittedName>
        <fullName evidence="1">Reverse transcriptase Ty1/copia-type domain-containing protein</fullName>
    </submittedName>
</protein>
<accession>A0A0K0DRZ5</accession>